<evidence type="ECO:0000313" key="2">
    <source>
        <dbReference type="Proteomes" id="UP001341840"/>
    </source>
</evidence>
<organism evidence="1 2">
    <name type="scientific">Stylosanthes scabra</name>
    <dbReference type="NCBI Taxonomy" id="79078"/>
    <lineage>
        <taxon>Eukaryota</taxon>
        <taxon>Viridiplantae</taxon>
        <taxon>Streptophyta</taxon>
        <taxon>Embryophyta</taxon>
        <taxon>Tracheophyta</taxon>
        <taxon>Spermatophyta</taxon>
        <taxon>Magnoliopsida</taxon>
        <taxon>eudicotyledons</taxon>
        <taxon>Gunneridae</taxon>
        <taxon>Pentapetalae</taxon>
        <taxon>rosids</taxon>
        <taxon>fabids</taxon>
        <taxon>Fabales</taxon>
        <taxon>Fabaceae</taxon>
        <taxon>Papilionoideae</taxon>
        <taxon>50 kb inversion clade</taxon>
        <taxon>dalbergioids sensu lato</taxon>
        <taxon>Dalbergieae</taxon>
        <taxon>Pterocarpus clade</taxon>
        <taxon>Stylosanthes</taxon>
    </lineage>
</organism>
<reference evidence="1 2" key="1">
    <citation type="journal article" date="2023" name="Plants (Basel)">
        <title>Bridging the Gap: Combining Genomics and Transcriptomics Approaches to Understand Stylosanthes scabra, an Orphan Legume from the Brazilian Caatinga.</title>
        <authorList>
            <person name="Ferreira-Neto J.R.C."/>
            <person name="da Silva M.D."/>
            <person name="Binneck E."/>
            <person name="de Melo N.F."/>
            <person name="da Silva R.H."/>
            <person name="de Melo A.L.T.M."/>
            <person name="Pandolfi V."/>
            <person name="Bustamante F.O."/>
            <person name="Brasileiro-Vidal A.C."/>
            <person name="Benko-Iseppon A.M."/>
        </authorList>
    </citation>
    <scope>NUCLEOTIDE SEQUENCE [LARGE SCALE GENOMIC DNA]</scope>
    <source>
        <tissue evidence="1">Leaves</tissue>
    </source>
</reference>
<dbReference type="Proteomes" id="UP001341840">
    <property type="component" value="Unassembled WGS sequence"/>
</dbReference>
<proteinExistence type="predicted"/>
<sequence length="169" mass="18935">MRGTLTLYTLTLICPNPSHILSPITHACAYNLTHMRDPHIPHLITLTPCPNNSTHMRGSLNPAQRLAAHIGHCLRTSTDSSLVRETSSISIKALTMASSSSGSVFDNHRFKSAFNEELYNTIVKNKEVIAECCINLDEDEYSEIREQIALRGWRRLSAPKQEISIDLIH</sequence>
<comment type="caution">
    <text evidence="1">The sequence shown here is derived from an EMBL/GenBank/DDBJ whole genome shotgun (WGS) entry which is preliminary data.</text>
</comment>
<name>A0ABU6TN36_9FABA</name>
<protein>
    <submittedName>
        <fullName evidence="1">Uncharacterized protein</fullName>
    </submittedName>
</protein>
<accession>A0ABU6TN36</accession>
<gene>
    <name evidence="1" type="ORF">PIB30_065843</name>
</gene>
<keyword evidence="2" id="KW-1185">Reference proteome</keyword>
<evidence type="ECO:0000313" key="1">
    <source>
        <dbReference type="EMBL" id="MED6149779.1"/>
    </source>
</evidence>
<dbReference type="EMBL" id="JASCZI010091283">
    <property type="protein sequence ID" value="MED6149779.1"/>
    <property type="molecule type" value="Genomic_DNA"/>
</dbReference>